<dbReference type="Pfam" id="PF00535">
    <property type="entry name" value="Glycos_transf_2"/>
    <property type="match status" value="1"/>
</dbReference>
<dbReference type="InterPro" id="IPR001173">
    <property type="entry name" value="Glyco_trans_2-like"/>
</dbReference>
<feature type="domain" description="Glycosyltransferase 2-like" evidence="2">
    <location>
        <begin position="653"/>
        <end position="782"/>
    </location>
</feature>
<dbReference type="Pfam" id="PF00534">
    <property type="entry name" value="Glycos_transf_1"/>
    <property type="match status" value="1"/>
</dbReference>
<sequence length="903" mass="102440">MARDSGVEGFVFYFYWFNRQRLLETPLEILLQHPEIDLPFCLMWANENWSRRWDGSEDDLLIAQNYHPEDDDALIDCFARYMKDPRYIHINQRPLLKIYRPDTIPNPHSTIARWRQIFKNRHNLCPLIITGQAFDSTDPRPFGADGAFEFPPHKIVNGRPLLNDDVTLFDEDFSGQIYDYEDIVTHALQESPPPYPLIRTACPSWDNDARRQGKGLVLHGSTPALYKKWLNGLITYAQNNPFYNETLICVNAWNEWAEGAYLEPDQHFGSAYLNATAEACAGFHTTQNTTKLLLIGHDAFPAGAQTLLLEIARTLKSKRGIDLRFILLDGGALLDEYRAIAPVDILPSDTPDLTARLRHLHKNGFQHAILNSAATASISPSLNNAQIAFTFLIHELPYIIQERQLRPSMDIACALAQTIITPAPFVAHQLLLSSNPKLHILPQGLYTHIHYTTPIRRELRAQIGISDTEKLVIGIGYADIRKGFDLFVQLWRNLPDDTHALWLGDIDPTLHKGLMRDLEYASKSKRFHMLGHVKDVNHWLSAADFFTLTSREDPYPSVALEAIASGLPCLTFDETGGIPDLLRKLNVEPQPLLQHHILPFGHVHDMAHSISTTPALTAQQRKLQSHRMAQRFNFTHYVDHLLAHTIPHLPRVSVVVPSYNYAQYLAQRLASIFAQTHPVLEIIVLDDASHDGSPALAQETAHHWGRTIRLVTNRTSSGSVFHQWQKGLELAQGEWIWIAEADDLCDSTFLENLLNAALQKPNAVMAFSDSRAIDPKGRVLHPSYKPYCAESTGTLLDHDACFKGRHFIQSCLSERNTILNVSSAIFKRAALGNALQRCKNDLETYKIAGDWRAYIELLDHDHAEVLYISQTLNSHRRHPQSATHTLDYTTHMNEINSIHTLIK</sequence>
<name>A0ABQ0QII8_9PROT</name>
<proteinExistence type="predicted"/>
<dbReference type="InterPro" id="IPR001296">
    <property type="entry name" value="Glyco_trans_1"/>
</dbReference>
<gene>
    <name evidence="3" type="ORF">AA106556_0907</name>
</gene>
<dbReference type="CDD" id="cd11579">
    <property type="entry name" value="Glyco_tran_WbsX"/>
    <property type="match status" value="1"/>
</dbReference>
<evidence type="ECO:0000259" key="2">
    <source>
        <dbReference type="Pfam" id="PF00535"/>
    </source>
</evidence>
<accession>A0ABQ0QII8</accession>
<dbReference type="SUPFAM" id="SSF53448">
    <property type="entry name" value="Nucleotide-diphospho-sugar transferases"/>
    <property type="match status" value="1"/>
</dbReference>
<comment type="caution">
    <text evidence="3">The sequence shown here is derived from an EMBL/GenBank/DDBJ whole genome shotgun (WGS) entry which is preliminary data.</text>
</comment>
<dbReference type="SUPFAM" id="SSF53756">
    <property type="entry name" value="UDP-Glycosyltransferase/glycogen phosphorylase"/>
    <property type="match status" value="1"/>
</dbReference>
<keyword evidence="4" id="KW-1185">Reference proteome</keyword>
<dbReference type="CDD" id="cd03801">
    <property type="entry name" value="GT4_PimA-like"/>
    <property type="match status" value="1"/>
</dbReference>
<dbReference type="EMBL" id="BAQB01000009">
    <property type="protein sequence ID" value="GBR45835.1"/>
    <property type="molecule type" value="Genomic_DNA"/>
</dbReference>
<evidence type="ECO:0000313" key="3">
    <source>
        <dbReference type="EMBL" id="GBR45835.1"/>
    </source>
</evidence>
<organism evidence="3 4">
    <name type="scientific">Neokomagataea tanensis NBRC 106556</name>
    <dbReference type="NCBI Taxonomy" id="1223519"/>
    <lineage>
        <taxon>Bacteria</taxon>
        <taxon>Pseudomonadati</taxon>
        <taxon>Pseudomonadota</taxon>
        <taxon>Alphaproteobacteria</taxon>
        <taxon>Acetobacterales</taxon>
        <taxon>Acetobacteraceae</taxon>
        <taxon>Neokomagataea</taxon>
    </lineage>
</organism>
<evidence type="ECO:0000313" key="4">
    <source>
        <dbReference type="Proteomes" id="UP001062443"/>
    </source>
</evidence>
<reference evidence="3" key="1">
    <citation type="submission" date="2013-04" db="EMBL/GenBank/DDBJ databases">
        <title>The genome sequencing project of 58 acetic acid bacteria.</title>
        <authorList>
            <person name="Okamoto-Kainuma A."/>
            <person name="Ishikawa M."/>
            <person name="Umino S."/>
            <person name="Koizumi Y."/>
            <person name="Shiwa Y."/>
            <person name="Yoshikawa H."/>
            <person name="Matsutani M."/>
            <person name="Matsushita K."/>
        </authorList>
    </citation>
    <scope>NUCLEOTIDE SEQUENCE</scope>
    <source>
        <strain evidence="3">NBRC 106556</strain>
    </source>
</reference>
<dbReference type="Proteomes" id="UP001062443">
    <property type="component" value="Unassembled WGS sequence"/>
</dbReference>
<protein>
    <recommendedName>
        <fullName evidence="5">Glycosyltransferase</fullName>
    </recommendedName>
</protein>
<dbReference type="InterPro" id="IPR029044">
    <property type="entry name" value="Nucleotide-diphossugar_trans"/>
</dbReference>
<dbReference type="Gene3D" id="3.90.550.10">
    <property type="entry name" value="Spore Coat Polysaccharide Biosynthesis Protein SpsA, Chain A"/>
    <property type="match status" value="1"/>
</dbReference>
<dbReference type="PANTHER" id="PTHR41244:SF1">
    <property type="entry name" value="GLYCOSYLTRANSFERASE"/>
    <property type="match status" value="1"/>
</dbReference>
<evidence type="ECO:0000259" key="1">
    <source>
        <dbReference type="Pfam" id="PF00534"/>
    </source>
</evidence>
<dbReference type="InterPro" id="IPR032719">
    <property type="entry name" value="WbsX"/>
</dbReference>
<dbReference type="PANTHER" id="PTHR41244">
    <property type="entry name" value="RHAMNAN SYNTHESIS F"/>
    <property type="match status" value="1"/>
</dbReference>
<evidence type="ECO:0008006" key="5">
    <source>
        <dbReference type="Google" id="ProtNLM"/>
    </source>
</evidence>
<dbReference type="Gene3D" id="3.20.20.80">
    <property type="entry name" value="Glycosidases"/>
    <property type="match status" value="1"/>
</dbReference>
<dbReference type="Pfam" id="PF14307">
    <property type="entry name" value="Glyco_tran_WbsX"/>
    <property type="match status" value="1"/>
</dbReference>
<feature type="domain" description="Glycosyl transferase family 1" evidence="1">
    <location>
        <begin position="456"/>
        <end position="584"/>
    </location>
</feature>
<dbReference type="Gene3D" id="3.40.50.2000">
    <property type="entry name" value="Glycogen Phosphorylase B"/>
    <property type="match status" value="1"/>
</dbReference>